<feature type="repeat" description="TNFR-Cys" evidence="1">
    <location>
        <begin position="78"/>
        <end position="120"/>
    </location>
</feature>
<feature type="disulfide bond" evidence="1">
    <location>
        <begin position="36"/>
        <end position="51"/>
    </location>
</feature>
<dbReference type="SUPFAM" id="SSF57586">
    <property type="entry name" value="TNF receptor-like"/>
    <property type="match status" value="2"/>
</dbReference>
<dbReference type="Pfam" id="PF00020">
    <property type="entry name" value="TNFR_c6"/>
    <property type="match status" value="1"/>
</dbReference>
<dbReference type="AlphaFoldDB" id="A0A8C6K0U5"/>
<protein>
    <submittedName>
        <fullName evidence="2">Uncharacterized protein</fullName>
    </submittedName>
</protein>
<evidence type="ECO:0000313" key="2">
    <source>
        <dbReference type="Ensembl" id="ENSMUNP00000020608.2"/>
    </source>
</evidence>
<gene>
    <name evidence="2" type="primary">LOC101875475</name>
</gene>
<proteinExistence type="predicted"/>
<dbReference type="Proteomes" id="UP000694405">
    <property type="component" value="Chromosome 12"/>
</dbReference>
<reference evidence="2" key="2">
    <citation type="submission" date="2025-08" db="UniProtKB">
        <authorList>
            <consortium name="Ensembl"/>
        </authorList>
    </citation>
    <scope>IDENTIFICATION</scope>
</reference>
<reference evidence="2" key="3">
    <citation type="submission" date="2025-09" db="UniProtKB">
        <authorList>
            <consortium name="Ensembl"/>
        </authorList>
    </citation>
    <scope>IDENTIFICATION</scope>
</reference>
<dbReference type="InterPro" id="IPR001368">
    <property type="entry name" value="TNFR/NGFR_Cys_rich_reg"/>
</dbReference>
<dbReference type="GO" id="GO:0005886">
    <property type="term" value="C:plasma membrane"/>
    <property type="evidence" value="ECO:0007669"/>
    <property type="project" value="TreeGrafter"/>
</dbReference>
<dbReference type="SMART" id="SM00208">
    <property type="entry name" value="TNFR"/>
    <property type="match status" value="3"/>
</dbReference>
<dbReference type="PANTHER" id="PTHR47220:SF1">
    <property type="entry name" value="TUMOR NECROSIS FACTOR RECEPTOR SUPERFAMILY MEMBER 25"/>
    <property type="match status" value="1"/>
</dbReference>
<dbReference type="Ensembl" id="ENSMUNT00000023599.2">
    <property type="protein sequence ID" value="ENSMUNP00000020608.2"/>
    <property type="gene ID" value="ENSMUNG00000015672.2"/>
</dbReference>
<name>A0A8C6K0U5_MELUD</name>
<keyword evidence="1" id="KW-1015">Disulfide bond</keyword>
<sequence>MNWVEAVRRCCSQCPAGMFLSSPCSSRGNDTNCTSCSAGTFLTQPNTLTECQACYECDHQTFQTVLTNCTATSNVVCGCEPGRFRQCHNSACTEFSCQQCDPCAGRLILRPCSEAQDTVCGGCKPNFYSEGTECRPCHTSIPETCGKECQRVCGVSGGQGAGLAVVMVRGTLHRMADGDAPALPCRLRAGIHPAGAHWAPLSGCPRYLPQEEASPAQNPSRQPPHPDIQPCGHTTVPGQCPGVGQPVLDPATLPTIAAA</sequence>
<feature type="repeat" description="TNFR-Cys" evidence="1">
    <location>
        <begin position="35"/>
        <end position="77"/>
    </location>
</feature>
<evidence type="ECO:0000313" key="3">
    <source>
        <dbReference type="Proteomes" id="UP000694405"/>
    </source>
</evidence>
<dbReference type="InterPro" id="IPR022329">
    <property type="entry name" value="TNFR_25"/>
</dbReference>
<keyword evidence="3" id="KW-1185">Reference proteome</keyword>
<dbReference type="PANTHER" id="PTHR47220">
    <property type="entry name" value="TUMOR NECROSIS FACTOR RECEPTOR SUPERFAMILY MEMBER 25"/>
    <property type="match status" value="1"/>
</dbReference>
<evidence type="ECO:0000256" key="1">
    <source>
        <dbReference type="PROSITE-ProRule" id="PRU00206"/>
    </source>
</evidence>
<organism evidence="2 3">
    <name type="scientific">Melopsittacus undulatus</name>
    <name type="common">Budgerigar</name>
    <name type="synonym">Psittacus undulatus</name>
    <dbReference type="NCBI Taxonomy" id="13146"/>
    <lineage>
        <taxon>Eukaryota</taxon>
        <taxon>Metazoa</taxon>
        <taxon>Chordata</taxon>
        <taxon>Craniata</taxon>
        <taxon>Vertebrata</taxon>
        <taxon>Euteleostomi</taxon>
        <taxon>Archelosauria</taxon>
        <taxon>Archosauria</taxon>
        <taxon>Dinosauria</taxon>
        <taxon>Saurischia</taxon>
        <taxon>Theropoda</taxon>
        <taxon>Coelurosauria</taxon>
        <taxon>Aves</taxon>
        <taxon>Neognathae</taxon>
        <taxon>Neoaves</taxon>
        <taxon>Telluraves</taxon>
        <taxon>Australaves</taxon>
        <taxon>Psittaciformes</taxon>
        <taxon>Psittaculidae</taxon>
        <taxon>Melopsittacus</taxon>
    </lineage>
</organism>
<accession>A0A8C6K0U5</accession>
<comment type="caution">
    <text evidence="1">Lacks conserved residue(s) required for the propagation of feature annotation.</text>
</comment>
<reference evidence="2" key="1">
    <citation type="submission" date="2020-03" db="EMBL/GenBank/DDBJ databases">
        <title>Melopsittacus undulatus (budgerigar) genome, bMelUnd1, maternal haplotype with Z.</title>
        <authorList>
            <person name="Gedman G."/>
            <person name="Mountcastle J."/>
            <person name="Haase B."/>
            <person name="Formenti G."/>
            <person name="Wright T."/>
            <person name="Apodaca J."/>
            <person name="Pelan S."/>
            <person name="Chow W."/>
            <person name="Rhie A."/>
            <person name="Howe K."/>
            <person name="Fedrigo O."/>
            <person name="Jarvis E.D."/>
        </authorList>
    </citation>
    <scope>NUCLEOTIDE SEQUENCE [LARGE SCALE GENOMIC DNA]</scope>
</reference>
<dbReference type="Gene3D" id="2.10.50.10">
    <property type="entry name" value="Tumor Necrosis Factor Receptor, subunit A, domain 2"/>
    <property type="match status" value="2"/>
</dbReference>
<dbReference type="PROSITE" id="PS50050">
    <property type="entry name" value="TNFR_NGFR_2"/>
    <property type="match status" value="2"/>
</dbReference>
<dbReference type="PROSITE" id="PS00652">
    <property type="entry name" value="TNFR_NGFR_1"/>
    <property type="match status" value="1"/>
</dbReference>
<accession>A0A8V5G9X5</accession>